<dbReference type="Proteomes" id="UP000247702">
    <property type="component" value="Unassembled WGS sequence"/>
</dbReference>
<keyword evidence="1" id="KW-0472">Membrane</keyword>
<organism evidence="2 4">
    <name type="scientific">Rhizophagus clarus</name>
    <dbReference type="NCBI Taxonomy" id="94130"/>
    <lineage>
        <taxon>Eukaryota</taxon>
        <taxon>Fungi</taxon>
        <taxon>Fungi incertae sedis</taxon>
        <taxon>Mucoromycota</taxon>
        <taxon>Glomeromycotina</taxon>
        <taxon>Glomeromycetes</taxon>
        <taxon>Glomerales</taxon>
        <taxon>Glomeraceae</taxon>
        <taxon>Rhizophagus</taxon>
    </lineage>
</organism>
<dbReference type="EMBL" id="BLAL01000295">
    <property type="protein sequence ID" value="GET00832.1"/>
    <property type="molecule type" value="Genomic_DNA"/>
</dbReference>
<keyword evidence="1" id="KW-0812">Transmembrane</keyword>
<dbReference type="Proteomes" id="UP000615446">
    <property type="component" value="Unassembled WGS sequence"/>
</dbReference>
<evidence type="ECO:0000313" key="2">
    <source>
        <dbReference type="EMBL" id="GBC06351.1"/>
    </source>
</evidence>
<dbReference type="OrthoDB" id="2387896at2759"/>
<dbReference type="AlphaFoldDB" id="A0A2Z6RVP4"/>
<reference evidence="2 4" key="1">
    <citation type="submission" date="2017-11" db="EMBL/GenBank/DDBJ databases">
        <title>The genome of Rhizophagus clarus HR1 reveals common genetic basis of auxotrophy among arbuscular mycorrhizal fungi.</title>
        <authorList>
            <person name="Kobayashi Y."/>
        </authorList>
    </citation>
    <scope>NUCLEOTIDE SEQUENCE [LARGE SCALE GENOMIC DNA]</scope>
    <source>
        <strain evidence="2 4">HR1</strain>
    </source>
</reference>
<keyword evidence="1" id="KW-1133">Transmembrane helix</keyword>
<evidence type="ECO:0000256" key="1">
    <source>
        <dbReference type="SAM" id="Phobius"/>
    </source>
</evidence>
<name>A0A2Z6RVP4_9GLOM</name>
<keyword evidence="4" id="KW-1185">Reference proteome</keyword>
<evidence type="ECO:0000313" key="4">
    <source>
        <dbReference type="Proteomes" id="UP000247702"/>
    </source>
</evidence>
<sequence length="91" mass="10166">MSLLEKLRELEECKHLLTNKEYKATKKAILDQFCGVESKKSFFKSLYEKACRVGIFFVQRLLFPILTRIGVSLLGGPVAGIAAGLIKSGFK</sequence>
<proteinExistence type="predicted"/>
<dbReference type="EMBL" id="BEXD01004069">
    <property type="protein sequence ID" value="GBC06351.1"/>
    <property type="molecule type" value="Genomic_DNA"/>
</dbReference>
<accession>A0A2Z6RVP4</accession>
<evidence type="ECO:0000313" key="3">
    <source>
        <dbReference type="EMBL" id="GET00832.1"/>
    </source>
</evidence>
<gene>
    <name evidence="3" type="ORF">RCL2_002727600</name>
    <name evidence="2" type="ORF">RclHR1_06790005</name>
</gene>
<comment type="caution">
    <text evidence="2">The sequence shown here is derived from an EMBL/GenBank/DDBJ whole genome shotgun (WGS) entry which is preliminary data.</text>
</comment>
<feature type="transmembrane region" description="Helical" evidence="1">
    <location>
        <begin position="65"/>
        <end position="86"/>
    </location>
</feature>
<protein>
    <submittedName>
        <fullName evidence="2">Uncharacterized protein</fullName>
    </submittedName>
</protein>
<reference evidence="3" key="2">
    <citation type="submission" date="2019-10" db="EMBL/GenBank/DDBJ databases">
        <title>Conservation and host-specific expression of non-tandemly repeated heterogenous ribosome RNA gene in arbuscular mycorrhizal fungi.</title>
        <authorList>
            <person name="Maeda T."/>
            <person name="Kobayashi Y."/>
            <person name="Nakagawa T."/>
            <person name="Ezawa T."/>
            <person name="Yamaguchi K."/>
            <person name="Bino T."/>
            <person name="Nishimoto Y."/>
            <person name="Shigenobu S."/>
            <person name="Kawaguchi M."/>
        </authorList>
    </citation>
    <scope>NUCLEOTIDE SEQUENCE</scope>
    <source>
        <strain evidence="3">HR1</strain>
    </source>
</reference>